<comment type="caution">
    <text evidence="1">The sequence shown here is derived from an EMBL/GenBank/DDBJ whole genome shotgun (WGS) entry which is preliminary data.</text>
</comment>
<accession>A0ABQ1I9L4</accession>
<dbReference type="Proteomes" id="UP000603352">
    <property type="component" value="Unassembled WGS sequence"/>
</dbReference>
<dbReference type="RefSeq" id="WP_188575160.1">
    <property type="nucleotide sequence ID" value="NZ_BMDZ01000005.1"/>
</dbReference>
<proteinExistence type="predicted"/>
<organism evidence="1 2">
    <name type="scientific">Tistrella bauzanensis</name>
    <dbReference type="NCBI Taxonomy" id="657419"/>
    <lineage>
        <taxon>Bacteria</taxon>
        <taxon>Pseudomonadati</taxon>
        <taxon>Pseudomonadota</taxon>
        <taxon>Alphaproteobacteria</taxon>
        <taxon>Geminicoccales</taxon>
        <taxon>Geminicoccaceae</taxon>
        <taxon>Tistrella</taxon>
    </lineage>
</organism>
<name>A0ABQ1I9L4_9PROT</name>
<dbReference type="InterPro" id="IPR007420">
    <property type="entry name" value="DUF465"/>
</dbReference>
<protein>
    <recommendedName>
        <fullName evidence="3">DUF465 domain-containing protein</fullName>
    </recommendedName>
</protein>
<dbReference type="EMBL" id="BMDZ01000005">
    <property type="protein sequence ID" value="GGB29157.1"/>
    <property type="molecule type" value="Genomic_DNA"/>
</dbReference>
<evidence type="ECO:0000313" key="1">
    <source>
        <dbReference type="EMBL" id="GGB29157.1"/>
    </source>
</evidence>
<dbReference type="InterPro" id="IPR038444">
    <property type="entry name" value="DUF465_sf"/>
</dbReference>
<sequence length="55" mass="6449">MSVQARVEALKHKHAVLEEALHTEYTRPKPDETAINELKRNKLKLKEEISRLEIN</sequence>
<keyword evidence="2" id="KW-1185">Reference proteome</keyword>
<dbReference type="Gene3D" id="6.10.280.50">
    <property type="match status" value="1"/>
</dbReference>
<dbReference type="Pfam" id="PF04325">
    <property type="entry name" value="DUF465"/>
    <property type="match status" value="1"/>
</dbReference>
<reference evidence="2" key="1">
    <citation type="journal article" date="2019" name="Int. J. Syst. Evol. Microbiol.">
        <title>The Global Catalogue of Microorganisms (GCM) 10K type strain sequencing project: providing services to taxonomists for standard genome sequencing and annotation.</title>
        <authorList>
            <consortium name="The Broad Institute Genomics Platform"/>
            <consortium name="The Broad Institute Genome Sequencing Center for Infectious Disease"/>
            <person name="Wu L."/>
            <person name="Ma J."/>
        </authorList>
    </citation>
    <scope>NUCLEOTIDE SEQUENCE [LARGE SCALE GENOMIC DNA]</scope>
    <source>
        <strain evidence="2">CGMCC 1.10188</strain>
    </source>
</reference>
<evidence type="ECO:0008006" key="3">
    <source>
        <dbReference type="Google" id="ProtNLM"/>
    </source>
</evidence>
<gene>
    <name evidence="1" type="ORF">GCM10011505_08150</name>
</gene>
<evidence type="ECO:0000313" key="2">
    <source>
        <dbReference type="Proteomes" id="UP000603352"/>
    </source>
</evidence>